<protein>
    <submittedName>
        <fullName evidence="3">Uncharacterized protein</fullName>
    </submittedName>
</protein>
<organism evidence="3 4">
    <name type="scientific">Dendrothele bispora (strain CBS 962.96)</name>
    <dbReference type="NCBI Taxonomy" id="1314807"/>
    <lineage>
        <taxon>Eukaryota</taxon>
        <taxon>Fungi</taxon>
        <taxon>Dikarya</taxon>
        <taxon>Basidiomycota</taxon>
        <taxon>Agaricomycotina</taxon>
        <taxon>Agaricomycetes</taxon>
        <taxon>Agaricomycetidae</taxon>
        <taxon>Agaricales</taxon>
        <taxon>Agaricales incertae sedis</taxon>
        <taxon>Dendrothele</taxon>
    </lineage>
</organism>
<dbReference type="Proteomes" id="UP000297245">
    <property type="component" value="Unassembled WGS sequence"/>
</dbReference>
<keyword evidence="2" id="KW-0812">Transmembrane</keyword>
<accession>A0A4S8MC62</accession>
<evidence type="ECO:0000256" key="2">
    <source>
        <dbReference type="SAM" id="Phobius"/>
    </source>
</evidence>
<evidence type="ECO:0000313" key="4">
    <source>
        <dbReference type="Proteomes" id="UP000297245"/>
    </source>
</evidence>
<name>A0A4S8MC62_DENBC</name>
<reference evidence="3 4" key="1">
    <citation type="journal article" date="2019" name="Nat. Ecol. Evol.">
        <title>Megaphylogeny resolves global patterns of mushroom evolution.</title>
        <authorList>
            <person name="Varga T."/>
            <person name="Krizsan K."/>
            <person name="Foldi C."/>
            <person name="Dima B."/>
            <person name="Sanchez-Garcia M."/>
            <person name="Sanchez-Ramirez S."/>
            <person name="Szollosi G.J."/>
            <person name="Szarkandi J.G."/>
            <person name="Papp V."/>
            <person name="Albert L."/>
            <person name="Andreopoulos W."/>
            <person name="Angelini C."/>
            <person name="Antonin V."/>
            <person name="Barry K.W."/>
            <person name="Bougher N.L."/>
            <person name="Buchanan P."/>
            <person name="Buyck B."/>
            <person name="Bense V."/>
            <person name="Catcheside P."/>
            <person name="Chovatia M."/>
            <person name="Cooper J."/>
            <person name="Damon W."/>
            <person name="Desjardin D."/>
            <person name="Finy P."/>
            <person name="Geml J."/>
            <person name="Haridas S."/>
            <person name="Hughes K."/>
            <person name="Justo A."/>
            <person name="Karasinski D."/>
            <person name="Kautmanova I."/>
            <person name="Kiss B."/>
            <person name="Kocsube S."/>
            <person name="Kotiranta H."/>
            <person name="LaButti K.M."/>
            <person name="Lechner B.E."/>
            <person name="Liimatainen K."/>
            <person name="Lipzen A."/>
            <person name="Lukacs Z."/>
            <person name="Mihaltcheva S."/>
            <person name="Morgado L.N."/>
            <person name="Niskanen T."/>
            <person name="Noordeloos M.E."/>
            <person name="Ohm R.A."/>
            <person name="Ortiz-Santana B."/>
            <person name="Ovrebo C."/>
            <person name="Racz N."/>
            <person name="Riley R."/>
            <person name="Savchenko A."/>
            <person name="Shiryaev A."/>
            <person name="Soop K."/>
            <person name="Spirin V."/>
            <person name="Szebenyi C."/>
            <person name="Tomsovsky M."/>
            <person name="Tulloss R.E."/>
            <person name="Uehling J."/>
            <person name="Grigoriev I.V."/>
            <person name="Vagvolgyi C."/>
            <person name="Papp T."/>
            <person name="Martin F.M."/>
            <person name="Miettinen O."/>
            <person name="Hibbett D.S."/>
            <person name="Nagy L.G."/>
        </authorList>
    </citation>
    <scope>NUCLEOTIDE SEQUENCE [LARGE SCALE GENOMIC DNA]</scope>
    <source>
        <strain evidence="3 4">CBS 962.96</strain>
    </source>
</reference>
<feature type="transmembrane region" description="Helical" evidence="2">
    <location>
        <begin position="21"/>
        <end position="40"/>
    </location>
</feature>
<keyword evidence="2" id="KW-1133">Transmembrane helix</keyword>
<evidence type="ECO:0000256" key="1">
    <source>
        <dbReference type="SAM" id="MobiDB-lite"/>
    </source>
</evidence>
<dbReference type="AlphaFoldDB" id="A0A4S8MC62"/>
<dbReference type="EMBL" id="ML179111">
    <property type="protein sequence ID" value="THU99910.1"/>
    <property type="molecule type" value="Genomic_DNA"/>
</dbReference>
<feature type="region of interest" description="Disordered" evidence="1">
    <location>
        <begin position="67"/>
        <end position="99"/>
    </location>
</feature>
<keyword evidence="4" id="KW-1185">Reference proteome</keyword>
<gene>
    <name evidence="3" type="ORF">K435DRAFT_472720</name>
</gene>
<sequence length="99" mass="10822">MDQVDQSNRFSTLSLIRNRRRCYLTILLLIAVMKLFKRYFSLSSSRIGMSSADDISIPRMKAGLAQIGGKRDSSGLPMAGSHRESSGVSNGQTVIAPDS</sequence>
<keyword evidence="2" id="KW-0472">Membrane</keyword>
<proteinExistence type="predicted"/>
<evidence type="ECO:0000313" key="3">
    <source>
        <dbReference type="EMBL" id="THU99910.1"/>
    </source>
</evidence>